<protein>
    <submittedName>
        <fullName evidence="2">Uncharacterized protein</fullName>
    </submittedName>
</protein>
<reference evidence="2" key="1">
    <citation type="submission" date="2023-10" db="EMBL/GenBank/DDBJ databases">
        <authorList>
            <person name="Chen Y."/>
            <person name="Shah S."/>
            <person name="Dougan E. K."/>
            <person name="Thang M."/>
            <person name="Chan C."/>
        </authorList>
    </citation>
    <scope>NUCLEOTIDE SEQUENCE [LARGE SCALE GENOMIC DNA]</scope>
</reference>
<feature type="region of interest" description="Disordered" evidence="1">
    <location>
        <begin position="80"/>
        <end position="102"/>
    </location>
</feature>
<feature type="non-terminal residue" evidence="2">
    <location>
        <position position="127"/>
    </location>
</feature>
<comment type="caution">
    <text evidence="2">The sequence shown here is derived from an EMBL/GenBank/DDBJ whole genome shotgun (WGS) entry which is preliminary data.</text>
</comment>
<name>A0ABN9X9C1_9DINO</name>
<evidence type="ECO:0000313" key="3">
    <source>
        <dbReference type="Proteomes" id="UP001189429"/>
    </source>
</evidence>
<dbReference type="EMBL" id="CAUYUJ010020141">
    <property type="protein sequence ID" value="CAK0896090.1"/>
    <property type="molecule type" value="Genomic_DNA"/>
</dbReference>
<evidence type="ECO:0000313" key="2">
    <source>
        <dbReference type="EMBL" id="CAK0896090.1"/>
    </source>
</evidence>
<keyword evidence="3" id="KW-1185">Reference proteome</keyword>
<gene>
    <name evidence="2" type="ORF">PCOR1329_LOCUS74662</name>
</gene>
<dbReference type="Proteomes" id="UP001189429">
    <property type="component" value="Unassembled WGS sequence"/>
</dbReference>
<sequence>MVSSREGGMCGCIDSVPTSSRKVLIALAQKQGAQRMAMSFAFDALPAEAAAWAAVAEGLHAALPLTPLALLGGGRPCPPARRGAAAVPRRRNGCHSRASLPGSAALPTSGRVGFAGSLAKVPVSGVP</sequence>
<proteinExistence type="predicted"/>
<evidence type="ECO:0000256" key="1">
    <source>
        <dbReference type="SAM" id="MobiDB-lite"/>
    </source>
</evidence>
<accession>A0ABN9X9C1</accession>
<organism evidence="2 3">
    <name type="scientific">Prorocentrum cordatum</name>
    <dbReference type="NCBI Taxonomy" id="2364126"/>
    <lineage>
        <taxon>Eukaryota</taxon>
        <taxon>Sar</taxon>
        <taxon>Alveolata</taxon>
        <taxon>Dinophyceae</taxon>
        <taxon>Prorocentrales</taxon>
        <taxon>Prorocentraceae</taxon>
        <taxon>Prorocentrum</taxon>
    </lineage>
</organism>